<reference evidence="6" key="1">
    <citation type="submission" date="2022-01" db="EMBL/GenBank/DDBJ databases">
        <authorList>
            <person name="King R."/>
        </authorList>
    </citation>
    <scope>NUCLEOTIDE SEQUENCE</scope>
</reference>
<dbReference type="GO" id="GO:0005737">
    <property type="term" value="C:cytoplasm"/>
    <property type="evidence" value="ECO:0007669"/>
    <property type="project" value="TreeGrafter"/>
</dbReference>
<dbReference type="InterPro" id="IPR008978">
    <property type="entry name" value="HSP20-like_chaperone"/>
</dbReference>
<name>A0A9N9WTG7_9DIPT</name>
<keyword evidence="1" id="KW-0346">Stress response</keyword>
<dbReference type="PANTHER" id="PTHR45640">
    <property type="entry name" value="HEAT SHOCK PROTEIN HSP-12.2-RELATED"/>
    <property type="match status" value="1"/>
</dbReference>
<evidence type="ECO:0000313" key="6">
    <source>
        <dbReference type="EMBL" id="CAG9804597.1"/>
    </source>
</evidence>
<dbReference type="InterPro" id="IPR001436">
    <property type="entry name" value="Alpha-crystallin/sHSP_animal"/>
</dbReference>
<evidence type="ECO:0000256" key="4">
    <source>
        <dbReference type="SAM" id="MobiDB-lite"/>
    </source>
</evidence>
<evidence type="ECO:0000259" key="5">
    <source>
        <dbReference type="PROSITE" id="PS01031"/>
    </source>
</evidence>
<protein>
    <recommendedName>
        <fullName evidence="5">SHSP domain-containing protein</fullName>
    </recommendedName>
</protein>
<dbReference type="CDD" id="cd06526">
    <property type="entry name" value="metazoan_ACD"/>
    <property type="match status" value="1"/>
</dbReference>
<dbReference type="InterPro" id="IPR002068">
    <property type="entry name" value="A-crystallin/Hsp20_dom"/>
</dbReference>
<dbReference type="EMBL" id="OU895878">
    <property type="protein sequence ID" value="CAG9804597.1"/>
    <property type="molecule type" value="Genomic_DNA"/>
</dbReference>
<dbReference type="Pfam" id="PF00011">
    <property type="entry name" value="HSP20"/>
    <property type="match status" value="1"/>
</dbReference>
<dbReference type="GO" id="GO:0042026">
    <property type="term" value="P:protein refolding"/>
    <property type="evidence" value="ECO:0007669"/>
    <property type="project" value="TreeGrafter"/>
</dbReference>
<organism evidence="6 7">
    <name type="scientific">Chironomus riparius</name>
    <dbReference type="NCBI Taxonomy" id="315576"/>
    <lineage>
        <taxon>Eukaryota</taxon>
        <taxon>Metazoa</taxon>
        <taxon>Ecdysozoa</taxon>
        <taxon>Arthropoda</taxon>
        <taxon>Hexapoda</taxon>
        <taxon>Insecta</taxon>
        <taxon>Pterygota</taxon>
        <taxon>Neoptera</taxon>
        <taxon>Endopterygota</taxon>
        <taxon>Diptera</taxon>
        <taxon>Nematocera</taxon>
        <taxon>Chironomoidea</taxon>
        <taxon>Chironomidae</taxon>
        <taxon>Chironominae</taxon>
        <taxon>Chironomus</taxon>
    </lineage>
</organism>
<dbReference type="GO" id="GO:0051082">
    <property type="term" value="F:unfolded protein binding"/>
    <property type="evidence" value="ECO:0007669"/>
    <property type="project" value="TreeGrafter"/>
</dbReference>
<dbReference type="PANTHER" id="PTHR45640:SF13">
    <property type="entry name" value="HEAT SHOCK PROTEIN 22-RELATED"/>
    <property type="match status" value="1"/>
</dbReference>
<evidence type="ECO:0000256" key="2">
    <source>
        <dbReference type="PROSITE-ProRule" id="PRU00285"/>
    </source>
</evidence>
<feature type="region of interest" description="Disordered" evidence="4">
    <location>
        <begin position="176"/>
        <end position="195"/>
    </location>
</feature>
<dbReference type="SUPFAM" id="SSF49764">
    <property type="entry name" value="HSP20-like chaperones"/>
    <property type="match status" value="1"/>
</dbReference>
<dbReference type="PROSITE" id="PS01031">
    <property type="entry name" value="SHSP"/>
    <property type="match status" value="1"/>
</dbReference>
<reference evidence="6" key="2">
    <citation type="submission" date="2022-10" db="EMBL/GenBank/DDBJ databases">
        <authorList>
            <consortium name="ENA_rothamsted_submissions"/>
            <consortium name="culmorum"/>
            <person name="King R."/>
        </authorList>
    </citation>
    <scope>NUCLEOTIDE SEQUENCE</scope>
</reference>
<feature type="domain" description="SHSP" evidence="5">
    <location>
        <begin position="56"/>
        <end position="163"/>
    </location>
</feature>
<evidence type="ECO:0000256" key="1">
    <source>
        <dbReference type="ARBA" id="ARBA00023016"/>
    </source>
</evidence>
<comment type="similarity">
    <text evidence="2 3">Belongs to the small heat shock protein (HSP20) family.</text>
</comment>
<dbReference type="GO" id="GO:0005634">
    <property type="term" value="C:nucleus"/>
    <property type="evidence" value="ECO:0007669"/>
    <property type="project" value="TreeGrafter"/>
</dbReference>
<dbReference type="Proteomes" id="UP001153620">
    <property type="component" value="Chromosome 2"/>
</dbReference>
<evidence type="ECO:0000313" key="7">
    <source>
        <dbReference type="Proteomes" id="UP001153620"/>
    </source>
</evidence>
<keyword evidence="7" id="KW-1185">Reference proteome</keyword>
<proteinExistence type="inferred from homology"/>
<dbReference type="AlphaFoldDB" id="A0A9N9WTG7"/>
<gene>
    <name evidence="6" type="ORF">CHIRRI_LOCUS7480</name>
</gene>
<dbReference type="Gene3D" id="2.60.40.790">
    <property type="match status" value="1"/>
</dbReference>
<accession>A0A9N9WTG7</accession>
<sequence length="195" mass="21801">MSMCPFGFSPFEMDGLEPRFGQGIAHSDFFSDRLVPRAGMHSLLTGYKRPWAINHSAKSMIKDQKNLHFGKDGFQASVDVHHFQPSEITVKTIENQIVVEGRHEERDDGHGSIQRHFVRKYVLPKEYDMNSVHSTLSSDGVLTIKAPPPPAISGTSEKHVTITHTNIPAHLNIKEHPKSPQIQHDNGKSPAVNKP</sequence>
<dbReference type="PRINTS" id="PR00299">
    <property type="entry name" value="ACRYSTALLIN"/>
</dbReference>
<dbReference type="OrthoDB" id="1431247at2759"/>
<evidence type="ECO:0000256" key="3">
    <source>
        <dbReference type="RuleBase" id="RU003616"/>
    </source>
</evidence>
<dbReference type="GO" id="GO:0009408">
    <property type="term" value="P:response to heat"/>
    <property type="evidence" value="ECO:0007669"/>
    <property type="project" value="TreeGrafter"/>
</dbReference>